<keyword evidence="1" id="KW-0175">Coiled coil</keyword>
<accession>A0A6C0EFA3</accession>
<feature type="coiled-coil region" evidence="1">
    <location>
        <begin position="68"/>
        <end position="95"/>
    </location>
</feature>
<dbReference type="AlphaFoldDB" id="A0A6C0EFA3"/>
<dbReference type="EMBL" id="MN738844">
    <property type="protein sequence ID" value="QHT27877.1"/>
    <property type="molecule type" value="Genomic_DNA"/>
</dbReference>
<feature type="transmembrane region" description="Helical" evidence="2">
    <location>
        <begin position="30"/>
        <end position="47"/>
    </location>
</feature>
<keyword evidence="2" id="KW-0812">Transmembrane</keyword>
<sequence length="244" mass="28762">MLNHFIFIKIKMSILKIKEILDIQKFNKPIIILVIVFAITTIIIFVYNKTEKEEKFTNNQKTLIKQENDIENKNNNTLINKIQQHENNIKNIFLKEYDFMYIINSKNDDNNTNNNIIQKYIHIMCSKYKLNGLLIGTLNYNELPPECNMIDDKPINHLEKCRFLFVPYILKESETTILKDALSLNLPCLVMNNDDNNNPEYLEKLNYINEKTGKTFNNETDFEPVLGEFLSNFDTCTPRETFMG</sequence>
<keyword evidence="2" id="KW-0472">Membrane</keyword>
<protein>
    <submittedName>
        <fullName evidence="3">Uncharacterized protein</fullName>
    </submittedName>
</protein>
<organism evidence="3">
    <name type="scientific">viral metagenome</name>
    <dbReference type="NCBI Taxonomy" id="1070528"/>
    <lineage>
        <taxon>unclassified sequences</taxon>
        <taxon>metagenomes</taxon>
        <taxon>organismal metagenomes</taxon>
    </lineage>
</organism>
<name>A0A6C0EFA3_9ZZZZ</name>
<evidence type="ECO:0000256" key="1">
    <source>
        <dbReference type="SAM" id="Coils"/>
    </source>
</evidence>
<keyword evidence="2" id="KW-1133">Transmembrane helix</keyword>
<proteinExistence type="predicted"/>
<evidence type="ECO:0000313" key="3">
    <source>
        <dbReference type="EMBL" id="QHT27877.1"/>
    </source>
</evidence>
<reference evidence="3" key="1">
    <citation type="journal article" date="2020" name="Nature">
        <title>Giant virus diversity and host interactions through global metagenomics.</title>
        <authorList>
            <person name="Schulz F."/>
            <person name="Roux S."/>
            <person name="Paez-Espino D."/>
            <person name="Jungbluth S."/>
            <person name="Walsh D.A."/>
            <person name="Denef V.J."/>
            <person name="McMahon K.D."/>
            <person name="Konstantinidis K.T."/>
            <person name="Eloe-Fadrosh E.A."/>
            <person name="Kyrpides N.C."/>
            <person name="Woyke T."/>
        </authorList>
    </citation>
    <scope>NUCLEOTIDE SEQUENCE</scope>
    <source>
        <strain evidence="3">GVMAG-M-3300000115-19</strain>
    </source>
</reference>
<evidence type="ECO:0000256" key="2">
    <source>
        <dbReference type="SAM" id="Phobius"/>
    </source>
</evidence>